<evidence type="ECO:0000313" key="3">
    <source>
        <dbReference type="Proteomes" id="UP001258315"/>
    </source>
</evidence>
<sequence length="380" mass="44125">MMMPKMPFFKLRFGLLVAVLMLMAGTGKVLAQSAFREYPQLFTTPLTYVVGYTQKPVKLDGDLNDDAWQQAAWTSNFQDIEGTIKPTPKYQTRVKMLWNDSCLYIAAELKEPHVWATLKKHDDIIFNDNDFEVFIDPQNNTHQYYEFEVNALNTLFDLFLNKPYRNLGNAMINWNAEGFRSAVKVQGTLNNPADTDEGWTVEIAIPFKALNLNKLPQAPAENTTWRINFSRVEWDHQVVDGKYVRATDKTGKRLPEHNWVWSAQGVVNMHYPERWGYLQFTKQVATAQLPASNSISYTELQKQYLWLIYYKQKAYHSRYHHYAVDLKQLDMAPEVKVKGQPNNLWLEATGRLFLARITNKGEQQGWAINHDGLIHWISKP</sequence>
<dbReference type="RefSeq" id="WP_311953140.1">
    <property type="nucleotide sequence ID" value="NZ_JAVLVU010000001.1"/>
</dbReference>
<proteinExistence type="predicted"/>
<evidence type="ECO:0000259" key="1">
    <source>
        <dbReference type="Pfam" id="PF06452"/>
    </source>
</evidence>
<dbReference type="SUPFAM" id="SSF49344">
    <property type="entry name" value="CBD9-like"/>
    <property type="match status" value="1"/>
</dbReference>
<evidence type="ECO:0000313" key="2">
    <source>
        <dbReference type="EMBL" id="MDT3405069.1"/>
    </source>
</evidence>
<keyword evidence="3" id="KW-1185">Reference proteome</keyword>
<dbReference type="InterPro" id="IPR010502">
    <property type="entry name" value="Carb-bd_dom_fam9"/>
</dbReference>
<reference evidence="3" key="1">
    <citation type="submission" date="2023-07" db="EMBL/GenBank/DDBJ databases">
        <title>Functional and genomic diversity of the sorghum phyllosphere microbiome.</title>
        <authorList>
            <person name="Shade A."/>
        </authorList>
    </citation>
    <scope>NUCLEOTIDE SEQUENCE [LARGE SCALE GENOMIC DNA]</scope>
    <source>
        <strain evidence="3">SORGH_AS_0422</strain>
    </source>
</reference>
<protein>
    <recommendedName>
        <fullName evidence="1">Carbohydrate-binding domain-containing protein</fullName>
    </recommendedName>
</protein>
<feature type="domain" description="Carbohydrate-binding" evidence="1">
    <location>
        <begin position="59"/>
        <end position="253"/>
    </location>
</feature>
<gene>
    <name evidence="2" type="ORF">QE417_004141</name>
</gene>
<dbReference type="PANTHER" id="PTHR35532:SF5">
    <property type="entry name" value="CARBOHYDRATE-BINDING DOMAIN-CONTAINING PROTEIN"/>
    <property type="match status" value="1"/>
</dbReference>
<dbReference type="Gene3D" id="2.60.40.1190">
    <property type="match status" value="1"/>
</dbReference>
<comment type="caution">
    <text evidence="2">The sequence shown here is derived from an EMBL/GenBank/DDBJ whole genome shotgun (WGS) entry which is preliminary data.</text>
</comment>
<accession>A0ABU3GZ72</accession>
<dbReference type="Proteomes" id="UP001258315">
    <property type="component" value="Unassembled WGS sequence"/>
</dbReference>
<name>A0ABU3GZ72_9SPHI</name>
<dbReference type="EMBL" id="JAVLVU010000001">
    <property type="protein sequence ID" value="MDT3405069.1"/>
    <property type="molecule type" value="Genomic_DNA"/>
</dbReference>
<dbReference type="PANTHER" id="PTHR35532">
    <property type="entry name" value="SIMILAR TO POLYHYDROXYALKANOATE DEPOLYMERASE"/>
    <property type="match status" value="1"/>
</dbReference>
<dbReference type="Pfam" id="PF06452">
    <property type="entry name" value="CBM9_1"/>
    <property type="match status" value="1"/>
</dbReference>
<organism evidence="2 3">
    <name type="scientific">Mucilaginibacter terrae</name>
    <dbReference type="NCBI Taxonomy" id="1955052"/>
    <lineage>
        <taxon>Bacteria</taxon>
        <taxon>Pseudomonadati</taxon>
        <taxon>Bacteroidota</taxon>
        <taxon>Sphingobacteriia</taxon>
        <taxon>Sphingobacteriales</taxon>
        <taxon>Sphingobacteriaceae</taxon>
        <taxon>Mucilaginibacter</taxon>
    </lineage>
</organism>
<dbReference type="CDD" id="cd09620">
    <property type="entry name" value="CBM9_like_3"/>
    <property type="match status" value="1"/>
</dbReference>